<dbReference type="Pfam" id="PF03095">
    <property type="entry name" value="PTPA"/>
    <property type="match status" value="1"/>
</dbReference>
<dbReference type="GO" id="GO:0007052">
    <property type="term" value="P:mitotic spindle organization"/>
    <property type="evidence" value="ECO:0007669"/>
    <property type="project" value="TreeGrafter"/>
</dbReference>
<dbReference type="Gene3D" id="1.20.120.1150">
    <property type="match status" value="1"/>
</dbReference>
<comment type="caution">
    <text evidence="8">The sequence shown here is derived from an EMBL/GenBank/DDBJ whole genome shotgun (WGS) entry which is preliminary data.</text>
</comment>
<dbReference type="RefSeq" id="XP_068354916.1">
    <property type="nucleotide sequence ID" value="XM_068507825.1"/>
</dbReference>
<keyword evidence="5 7" id="KW-0697">Rotamase</keyword>
<evidence type="ECO:0000313" key="8">
    <source>
        <dbReference type="EMBL" id="OHT01780.1"/>
    </source>
</evidence>
<evidence type="ECO:0000256" key="3">
    <source>
        <dbReference type="ARBA" id="ARBA00011019"/>
    </source>
</evidence>
<protein>
    <recommendedName>
        <fullName evidence="7">Serine/threonine-protein phosphatase 2A activator</fullName>
        <ecNumber evidence="7">5.2.1.8</ecNumber>
    </recommendedName>
    <alternativeName>
        <fullName evidence="7">Phosphotyrosyl phosphatase activator</fullName>
    </alternativeName>
</protein>
<dbReference type="InterPro" id="IPR043170">
    <property type="entry name" value="PTPA_C_lid"/>
</dbReference>
<gene>
    <name evidence="8" type="ORF">TRFO_31252</name>
</gene>
<evidence type="ECO:0000256" key="5">
    <source>
        <dbReference type="ARBA" id="ARBA00023110"/>
    </source>
</evidence>
<evidence type="ECO:0000256" key="2">
    <source>
        <dbReference type="ARBA" id="ARBA00004496"/>
    </source>
</evidence>
<dbReference type="GO" id="GO:0003755">
    <property type="term" value="F:peptidyl-prolyl cis-trans isomerase activity"/>
    <property type="evidence" value="ECO:0007669"/>
    <property type="project" value="UniProtKB-KW"/>
</dbReference>
<dbReference type="AlphaFoldDB" id="A0A1J4JW76"/>
<dbReference type="PANTHER" id="PTHR10012:SF0">
    <property type="entry name" value="SERINE_THREONINE-PROTEIN PHOSPHATASE 2A ACTIVATOR"/>
    <property type="match status" value="1"/>
</dbReference>
<evidence type="ECO:0000313" key="9">
    <source>
        <dbReference type="Proteomes" id="UP000179807"/>
    </source>
</evidence>
<reference evidence="8" key="1">
    <citation type="submission" date="2016-10" db="EMBL/GenBank/DDBJ databases">
        <authorList>
            <person name="Benchimol M."/>
            <person name="Almeida L.G."/>
            <person name="Vasconcelos A.T."/>
            <person name="Perreira-Neves A."/>
            <person name="Rosa I.A."/>
            <person name="Tasca T."/>
            <person name="Bogo M.R."/>
            <person name="de Souza W."/>
        </authorList>
    </citation>
    <scope>NUCLEOTIDE SEQUENCE [LARGE SCALE GENOMIC DNA]</scope>
    <source>
        <strain evidence="8">K</strain>
    </source>
</reference>
<keyword evidence="9" id="KW-1185">Reference proteome</keyword>
<dbReference type="EMBL" id="MLAK01000894">
    <property type="protein sequence ID" value="OHT01780.1"/>
    <property type="molecule type" value="Genomic_DNA"/>
</dbReference>
<dbReference type="VEuPathDB" id="TrichDB:TRFO_31252"/>
<dbReference type="GO" id="GO:0000159">
    <property type="term" value="C:protein phosphatase type 2A complex"/>
    <property type="evidence" value="ECO:0007669"/>
    <property type="project" value="TreeGrafter"/>
</dbReference>
<dbReference type="InterPro" id="IPR004327">
    <property type="entry name" value="Phstyr_phstse_ac"/>
</dbReference>
<dbReference type="PIRSF" id="PIRSF016325">
    <property type="entry name" value="Phstyr_phstse_ac"/>
    <property type="match status" value="1"/>
</dbReference>
<organism evidence="8 9">
    <name type="scientific">Tritrichomonas foetus</name>
    <dbReference type="NCBI Taxonomy" id="1144522"/>
    <lineage>
        <taxon>Eukaryota</taxon>
        <taxon>Metamonada</taxon>
        <taxon>Parabasalia</taxon>
        <taxon>Tritrichomonadida</taxon>
        <taxon>Tritrichomonadidae</taxon>
        <taxon>Tritrichomonas</taxon>
    </lineage>
</organism>
<dbReference type="SUPFAM" id="SSF140984">
    <property type="entry name" value="PTPA-like"/>
    <property type="match status" value="1"/>
</dbReference>
<comment type="catalytic activity">
    <reaction evidence="1 7">
        <text>[protein]-peptidylproline (omega=180) = [protein]-peptidylproline (omega=0)</text>
        <dbReference type="Rhea" id="RHEA:16237"/>
        <dbReference type="Rhea" id="RHEA-COMP:10747"/>
        <dbReference type="Rhea" id="RHEA-COMP:10748"/>
        <dbReference type="ChEBI" id="CHEBI:83833"/>
        <dbReference type="ChEBI" id="CHEBI:83834"/>
        <dbReference type="EC" id="5.2.1.8"/>
    </reaction>
</comment>
<accession>A0A1J4JW76</accession>
<comment type="subcellular location">
    <subcellularLocation>
        <location evidence="2 7">Cytoplasm</location>
    </subcellularLocation>
</comment>
<name>A0A1J4JW76_9EUKA</name>
<dbReference type="GO" id="GO:0005634">
    <property type="term" value="C:nucleus"/>
    <property type="evidence" value="ECO:0007669"/>
    <property type="project" value="TreeGrafter"/>
</dbReference>
<dbReference type="GeneID" id="94842529"/>
<comment type="function">
    <text evidence="7">PPIases accelerate the folding of proteins. It catalyzes the cis-trans isomerization of proline imidic peptide bonds in oligopeptides.</text>
</comment>
<dbReference type="Proteomes" id="UP000179807">
    <property type="component" value="Unassembled WGS sequence"/>
</dbReference>
<dbReference type="PANTHER" id="PTHR10012">
    <property type="entry name" value="SERINE/THREONINE-PROTEIN PHOSPHATASE 2A REGULATORY SUBUNIT B"/>
    <property type="match status" value="1"/>
</dbReference>
<dbReference type="InterPro" id="IPR037218">
    <property type="entry name" value="PTPA_sf"/>
</dbReference>
<dbReference type="EC" id="5.2.1.8" evidence="7"/>
<keyword evidence="6 7" id="KW-0413">Isomerase</keyword>
<evidence type="ECO:0000256" key="6">
    <source>
        <dbReference type="ARBA" id="ARBA00023235"/>
    </source>
</evidence>
<keyword evidence="4 7" id="KW-0963">Cytoplasm</keyword>
<evidence type="ECO:0000256" key="7">
    <source>
        <dbReference type="RuleBase" id="RU361210"/>
    </source>
</evidence>
<sequence length="297" mass="34654">MQLERKINTDNDLIKWKKSPAHQKIENVLISLDSAIKSKPRKINSHPSVGITKILDVLNITQQYIVDTPKEEQSSCFSNHGFVNFIHKISEDRHKIFNNLTQNEEAIEYFLISFGNSIRVDLGTGNEMNFLAFICCLFELNILSQNVTDYEDVVFLVFWKYWDLLISIQRKFRLVPAGTHGSWGVDDFVCLPFLFGSSQLIQNQKSITPLNVIEKETSLLYKDEFSYCKWIEYLYESKSGPFSQHSRILYSLSRIPDFEQIHQGMMKMFHAEVLNKFVVVQQFGFGTILQWNEDDRK</sequence>
<evidence type="ECO:0000256" key="4">
    <source>
        <dbReference type="ARBA" id="ARBA00022490"/>
    </source>
</evidence>
<evidence type="ECO:0000256" key="1">
    <source>
        <dbReference type="ARBA" id="ARBA00000971"/>
    </source>
</evidence>
<comment type="similarity">
    <text evidence="3 7">Belongs to the PTPA-type PPIase family.</text>
</comment>
<dbReference type="OrthoDB" id="16120at2759"/>
<dbReference type="GO" id="GO:0005737">
    <property type="term" value="C:cytoplasm"/>
    <property type="evidence" value="ECO:0007669"/>
    <property type="project" value="UniProtKB-SubCell"/>
</dbReference>
<dbReference type="GO" id="GO:0008160">
    <property type="term" value="F:protein tyrosine phosphatase activator activity"/>
    <property type="evidence" value="ECO:0007669"/>
    <property type="project" value="TreeGrafter"/>
</dbReference>
<proteinExistence type="inferred from homology"/>